<dbReference type="Gene3D" id="3.10.100.10">
    <property type="entry name" value="Mannose-Binding Protein A, subunit A"/>
    <property type="match status" value="2"/>
</dbReference>
<feature type="signal peptide" evidence="3">
    <location>
        <begin position="1"/>
        <end position="23"/>
    </location>
</feature>
<evidence type="ECO:0000256" key="3">
    <source>
        <dbReference type="SAM" id="SignalP"/>
    </source>
</evidence>
<keyword evidence="1" id="KW-1015">Disulfide bond</keyword>
<name>A0AAV5TXN1_9BILA</name>
<evidence type="ECO:0000256" key="1">
    <source>
        <dbReference type="ARBA" id="ARBA00023157"/>
    </source>
</evidence>
<evidence type="ECO:0000313" key="6">
    <source>
        <dbReference type="EMBL" id="GMS98991.1"/>
    </source>
</evidence>
<proteinExistence type="predicted"/>
<dbReference type="SMART" id="SM00034">
    <property type="entry name" value="CLECT"/>
    <property type="match status" value="1"/>
</dbReference>
<comment type="caution">
    <text evidence="6">The sequence shown here is derived from an EMBL/GenBank/DDBJ whole genome shotgun (WGS) entry which is preliminary data.</text>
</comment>
<accession>A0AAV5TXN1</accession>
<dbReference type="PROSITE" id="PS50041">
    <property type="entry name" value="C_TYPE_LECTIN_2"/>
    <property type="match status" value="1"/>
</dbReference>
<feature type="domain" description="C-type lectin" evidence="5">
    <location>
        <begin position="182"/>
        <end position="299"/>
    </location>
</feature>
<dbReference type="Gene3D" id="2.60.120.290">
    <property type="entry name" value="Spermadhesin, CUB domain"/>
    <property type="match status" value="1"/>
</dbReference>
<dbReference type="CDD" id="cd00041">
    <property type="entry name" value="CUB"/>
    <property type="match status" value="1"/>
</dbReference>
<dbReference type="SUPFAM" id="SSF49854">
    <property type="entry name" value="Spermadhesin, CUB domain"/>
    <property type="match status" value="1"/>
</dbReference>
<dbReference type="SMART" id="SM00042">
    <property type="entry name" value="CUB"/>
    <property type="match status" value="1"/>
</dbReference>
<evidence type="ECO:0000313" key="7">
    <source>
        <dbReference type="Proteomes" id="UP001432027"/>
    </source>
</evidence>
<evidence type="ECO:0008006" key="8">
    <source>
        <dbReference type="Google" id="ProtNLM"/>
    </source>
</evidence>
<feature type="non-terminal residue" evidence="6">
    <location>
        <position position="1"/>
    </location>
</feature>
<dbReference type="InterPro" id="IPR050976">
    <property type="entry name" value="Snaclec"/>
</dbReference>
<dbReference type="PROSITE" id="PS00615">
    <property type="entry name" value="C_TYPE_LECTIN_1"/>
    <property type="match status" value="1"/>
</dbReference>
<dbReference type="InterPro" id="IPR018378">
    <property type="entry name" value="C-type_lectin_CS"/>
</dbReference>
<dbReference type="Pfam" id="PF00431">
    <property type="entry name" value="CUB"/>
    <property type="match status" value="1"/>
</dbReference>
<keyword evidence="7" id="KW-1185">Reference proteome</keyword>
<gene>
    <name evidence="6" type="ORF">PENTCL1PPCAC_21166</name>
</gene>
<feature type="domain" description="CUB" evidence="4">
    <location>
        <begin position="309"/>
        <end position="414"/>
    </location>
</feature>
<evidence type="ECO:0000256" key="2">
    <source>
        <dbReference type="PROSITE-ProRule" id="PRU00059"/>
    </source>
</evidence>
<dbReference type="EMBL" id="BTSX01000005">
    <property type="protein sequence ID" value="GMS98991.1"/>
    <property type="molecule type" value="Genomic_DNA"/>
</dbReference>
<dbReference type="PANTHER" id="PTHR22991">
    <property type="entry name" value="PROTEIN CBG13490"/>
    <property type="match status" value="1"/>
</dbReference>
<evidence type="ECO:0000259" key="4">
    <source>
        <dbReference type="PROSITE" id="PS01180"/>
    </source>
</evidence>
<dbReference type="InterPro" id="IPR035914">
    <property type="entry name" value="Sperma_CUB_dom_sf"/>
</dbReference>
<dbReference type="PROSITE" id="PS01180">
    <property type="entry name" value="CUB"/>
    <property type="match status" value="1"/>
</dbReference>
<dbReference type="SUPFAM" id="SSF56436">
    <property type="entry name" value="C-type lectin-like"/>
    <property type="match status" value="2"/>
</dbReference>
<sequence>LILAGIVMLRALVFFTILHFVRCSCPSGFELVRDGQCRGKYEALHMDFEVAFDTVVVKCKEIDGLPIIIHNEEEQSYWQLWQDNGTRPYWLAPIGLTCNTETDLWEWADGSPLDFKPQYFDGDLNRGCMPHCSWFIYPGPDGGRWTMICGIADPLYTPNIMCTTQLSIPPGYDCGGFEDDSEDGVCYQIGATAESWQEAQMSCRSVGADLASIHNAQENSFVRRLAISKGAVNGVFLGATVSGKDIEFGWIDGSRWDYQNFYSGFPMAGFGQCLAMDTSTTSGQWMNRDCSTKLPVACISKGVTPVPTCNTGPYQEGQVITSPGYPYNASMPCDFFLMVDEGKKVELEIISLEANSCCDFLIIYDDYLGGNMIANLTGEITNATFTTDNHFMRVSWQPEGGVNVRGMAMEFRAV</sequence>
<feature type="chain" id="PRO_5043786655" description="CUB domain-containing protein" evidence="3">
    <location>
        <begin position="24"/>
        <end position="414"/>
    </location>
</feature>
<evidence type="ECO:0000259" key="5">
    <source>
        <dbReference type="PROSITE" id="PS50041"/>
    </source>
</evidence>
<comment type="caution">
    <text evidence="2">Lacks conserved residue(s) required for the propagation of feature annotation.</text>
</comment>
<dbReference type="InterPro" id="IPR000859">
    <property type="entry name" value="CUB_dom"/>
</dbReference>
<protein>
    <recommendedName>
        <fullName evidence="8">CUB domain-containing protein</fullName>
    </recommendedName>
</protein>
<dbReference type="AlphaFoldDB" id="A0AAV5TXN1"/>
<dbReference type="CDD" id="cd00037">
    <property type="entry name" value="CLECT"/>
    <property type="match status" value="2"/>
</dbReference>
<organism evidence="6 7">
    <name type="scientific">Pristionchus entomophagus</name>
    <dbReference type="NCBI Taxonomy" id="358040"/>
    <lineage>
        <taxon>Eukaryota</taxon>
        <taxon>Metazoa</taxon>
        <taxon>Ecdysozoa</taxon>
        <taxon>Nematoda</taxon>
        <taxon>Chromadorea</taxon>
        <taxon>Rhabditida</taxon>
        <taxon>Rhabditina</taxon>
        <taxon>Diplogasteromorpha</taxon>
        <taxon>Diplogasteroidea</taxon>
        <taxon>Neodiplogasteridae</taxon>
        <taxon>Pristionchus</taxon>
    </lineage>
</organism>
<keyword evidence="3" id="KW-0732">Signal</keyword>
<dbReference type="PANTHER" id="PTHR22991:SF40">
    <property type="entry name" value="PROTEIN CBG13490"/>
    <property type="match status" value="1"/>
</dbReference>
<reference evidence="6" key="1">
    <citation type="submission" date="2023-10" db="EMBL/GenBank/DDBJ databases">
        <title>Genome assembly of Pristionchus species.</title>
        <authorList>
            <person name="Yoshida K."/>
            <person name="Sommer R.J."/>
        </authorList>
    </citation>
    <scope>NUCLEOTIDE SEQUENCE</scope>
    <source>
        <strain evidence="6">RS0144</strain>
    </source>
</reference>
<dbReference type="InterPro" id="IPR016187">
    <property type="entry name" value="CTDL_fold"/>
</dbReference>
<dbReference type="Pfam" id="PF00059">
    <property type="entry name" value="Lectin_C"/>
    <property type="match status" value="1"/>
</dbReference>
<dbReference type="InterPro" id="IPR001304">
    <property type="entry name" value="C-type_lectin-like"/>
</dbReference>
<dbReference type="InterPro" id="IPR016186">
    <property type="entry name" value="C-type_lectin-like/link_sf"/>
</dbReference>
<dbReference type="Proteomes" id="UP001432027">
    <property type="component" value="Unassembled WGS sequence"/>
</dbReference>